<feature type="compositionally biased region" description="Basic and acidic residues" evidence="1">
    <location>
        <begin position="64"/>
        <end position="75"/>
    </location>
</feature>
<gene>
    <name evidence="2" type="ORF">CRENBAI_008125</name>
</gene>
<feature type="compositionally biased region" description="Basic and acidic residues" evidence="1">
    <location>
        <begin position="29"/>
        <end position="39"/>
    </location>
</feature>
<evidence type="ECO:0000313" key="2">
    <source>
        <dbReference type="EMBL" id="KAK5604867.1"/>
    </source>
</evidence>
<dbReference type="Proteomes" id="UP001311232">
    <property type="component" value="Unassembled WGS sequence"/>
</dbReference>
<evidence type="ECO:0000313" key="3">
    <source>
        <dbReference type="Proteomes" id="UP001311232"/>
    </source>
</evidence>
<reference evidence="2 3" key="1">
    <citation type="submission" date="2021-06" db="EMBL/GenBank/DDBJ databases">
        <authorList>
            <person name="Palmer J.M."/>
        </authorList>
    </citation>
    <scope>NUCLEOTIDE SEQUENCE [LARGE SCALE GENOMIC DNA]</scope>
    <source>
        <strain evidence="2 3">MEX-2019</strain>
        <tissue evidence="2">Muscle</tissue>
    </source>
</reference>
<evidence type="ECO:0000256" key="1">
    <source>
        <dbReference type="SAM" id="MobiDB-lite"/>
    </source>
</evidence>
<accession>A0AAV9R8Q4</accession>
<feature type="compositionally biased region" description="Basic residues" evidence="1">
    <location>
        <begin position="7"/>
        <end position="22"/>
    </location>
</feature>
<organism evidence="2 3">
    <name type="scientific">Crenichthys baileyi</name>
    <name type="common">White River springfish</name>
    <dbReference type="NCBI Taxonomy" id="28760"/>
    <lineage>
        <taxon>Eukaryota</taxon>
        <taxon>Metazoa</taxon>
        <taxon>Chordata</taxon>
        <taxon>Craniata</taxon>
        <taxon>Vertebrata</taxon>
        <taxon>Euteleostomi</taxon>
        <taxon>Actinopterygii</taxon>
        <taxon>Neopterygii</taxon>
        <taxon>Teleostei</taxon>
        <taxon>Neoteleostei</taxon>
        <taxon>Acanthomorphata</taxon>
        <taxon>Ovalentaria</taxon>
        <taxon>Atherinomorphae</taxon>
        <taxon>Cyprinodontiformes</taxon>
        <taxon>Goodeidae</taxon>
        <taxon>Crenichthys</taxon>
    </lineage>
</organism>
<sequence length="171" mass="18368">MSGETKARRRTFPPHGHSRKSLKAVILSDTRRYGGDLSHRHPKALESTVTPGEPPPGTTTTPSEKTRGESQENHPEATVQKPQGAAAMSQQAPPAAVYAQADPAMDPETLDPGTYHSPSRGRTEPRSPGPVKQPPGMSQHITKHPAPDTKNHKYTGGQRHQPLAGSMAGRE</sequence>
<proteinExistence type="predicted"/>
<dbReference type="EMBL" id="JAHHUM010002322">
    <property type="protein sequence ID" value="KAK5604867.1"/>
    <property type="molecule type" value="Genomic_DNA"/>
</dbReference>
<protein>
    <submittedName>
        <fullName evidence="2">Uncharacterized protein</fullName>
    </submittedName>
</protein>
<name>A0AAV9R8Q4_9TELE</name>
<feature type="compositionally biased region" description="Low complexity" evidence="1">
    <location>
        <begin position="82"/>
        <end position="104"/>
    </location>
</feature>
<feature type="region of interest" description="Disordered" evidence="1">
    <location>
        <begin position="1"/>
        <end position="171"/>
    </location>
</feature>
<dbReference type="AlphaFoldDB" id="A0AAV9R8Q4"/>
<comment type="caution">
    <text evidence="2">The sequence shown here is derived from an EMBL/GenBank/DDBJ whole genome shotgun (WGS) entry which is preliminary data.</text>
</comment>
<keyword evidence="3" id="KW-1185">Reference proteome</keyword>